<comment type="caution">
    <text evidence="6">The sequence shown here is derived from an EMBL/GenBank/DDBJ whole genome shotgun (WGS) entry which is preliminary data.</text>
</comment>
<dbReference type="Pfam" id="PF02055">
    <property type="entry name" value="Glyco_hydro_30"/>
    <property type="match status" value="1"/>
</dbReference>
<dbReference type="InterPro" id="IPR017853">
    <property type="entry name" value="GH"/>
</dbReference>
<dbReference type="EMBL" id="BRYB01004229">
    <property type="protein sequence ID" value="GMI27708.1"/>
    <property type="molecule type" value="Genomic_DNA"/>
</dbReference>
<accession>A0ABQ6MJH2</accession>
<feature type="domain" description="Glycosyl hydrolase family 30 TIM-barrel" evidence="5">
    <location>
        <begin position="27"/>
        <end position="369"/>
    </location>
</feature>
<gene>
    <name evidence="6" type="ORF">TeGR_g4648</name>
</gene>
<dbReference type="SUPFAM" id="SSF51445">
    <property type="entry name" value="(Trans)glycosidases"/>
    <property type="match status" value="1"/>
</dbReference>
<evidence type="ECO:0000256" key="3">
    <source>
        <dbReference type="ARBA" id="ARBA00022801"/>
    </source>
</evidence>
<evidence type="ECO:0000256" key="2">
    <source>
        <dbReference type="ARBA" id="ARBA00022729"/>
    </source>
</evidence>
<organism evidence="6 7">
    <name type="scientific">Tetraparma gracilis</name>
    <dbReference type="NCBI Taxonomy" id="2962635"/>
    <lineage>
        <taxon>Eukaryota</taxon>
        <taxon>Sar</taxon>
        <taxon>Stramenopiles</taxon>
        <taxon>Ochrophyta</taxon>
        <taxon>Bolidophyceae</taxon>
        <taxon>Parmales</taxon>
        <taxon>Triparmaceae</taxon>
        <taxon>Tetraparma</taxon>
    </lineage>
</organism>
<reference evidence="6 7" key="1">
    <citation type="journal article" date="2023" name="Commun. Biol.">
        <title>Genome analysis of Parmales, the sister group of diatoms, reveals the evolutionary specialization of diatoms from phago-mixotrophs to photoautotrophs.</title>
        <authorList>
            <person name="Ban H."/>
            <person name="Sato S."/>
            <person name="Yoshikawa S."/>
            <person name="Yamada K."/>
            <person name="Nakamura Y."/>
            <person name="Ichinomiya M."/>
            <person name="Sato N."/>
            <person name="Blanc-Mathieu R."/>
            <person name="Endo H."/>
            <person name="Kuwata A."/>
            <person name="Ogata H."/>
        </authorList>
    </citation>
    <scope>NUCLEOTIDE SEQUENCE [LARGE SCALE GENOMIC DNA]</scope>
</reference>
<dbReference type="PROSITE" id="PS50231">
    <property type="entry name" value="RICIN_B_LECTIN"/>
    <property type="match status" value="1"/>
</dbReference>
<dbReference type="PRINTS" id="PR00843">
    <property type="entry name" value="GLHYDRLASE30"/>
</dbReference>
<evidence type="ECO:0000256" key="4">
    <source>
        <dbReference type="SAM" id="MobiDB-lite"/>
    </source>
</evidence>
<sequence length="688" mass="72850">LTHLLSPSPPPPSPEIAYDTSVPFQSILGFGGAFTDAAALNYAALSRAGKQSALDLLFGSAGLGYSLGRTSINSCDFSAASYSFDDEPGDYELAEFDSHASQDSLHRIPLLLAAASALRAGWGEELRLVASPWSPPAWMKADPKGGPGRAEDMLGSAPGCLLGGARSKEAAAWALYFSKWLAAYERAGVPVWAVTPQNEPEFAAPWEACSFTGEEEGAFVEGELGPVLGRDFPNVKVLGFDHNKDHAPKWAEALLPSEHIGGIGYHWYAGGMDRLLDGAQGTPNLHRLAAAVKARGGGHVLQTEACHCPSTGYAGGSLPVNWKRAERYGHAVLADLAAGSEGWIEWNLILDKLGGPNHLGNVCDAPLLNLADRAGRPEGGPVGADSAASLPAFEPLKGTPNPEKTTAKGDEYSFEELTKFGGQLEHLQNGVMTQPMYWMMGHFSRYLRSGSTPLKALIEPRRALTSAAGPNEDLARPGIEITAWPCEGGSRQAWTWAVGGAAGGEIRMNGACVGSENHADFGGLVLARCDEDVDLEAGEARESGKFRIVGEQIRRGNRCLRILPLENGGGSLGIRGGSQVALGECVAGDESQRFKFDVVNGEIYSSHHDTCFTSGWPFLQGGVFQAKVKKGRGEGMGRGHSNGVGGGVQGGDGVVMILLNESEEGVHLKFMEDVHVYVGPHSVVTAQW</sequence>
<evidence type="ECO:0000313" key="7">
    <source>
        <dbReference type="Proteomes" id="UP001165060"/>
    </source>
</evidence>
<evidence type="ECO:0000259" key="5">
    <source>
        <dbReference type="Pfam" id="PF02055"/>
    </source>
</evidence>
<proteinExistence type="inferred from homology"/>
<keyword evidence="3" id="KW-0378">Hydrolase</keyword>
<dbReference type="Gene3D" id="2.80.10.50">
    <property type="match status" value="1"/>
</dbReference>
<feature type="non-terminal residue" evidence="6">
    <location>
        <position position="1"/>
    </location>
</feature>
<dbReference type="Gene3D" id="3.20.20.80">
    <property type="entry name" value="Glycosidases"/>
    <property type="match status" value="1"/>
</dbReference>
<dbReference type="InterPro" id="IPR035992">
    <property type="entry name" value="Ricin_B-like_lectins"/>
</dbReference>
<dbReference type="InterPro" id="IPR033453">
    <property type="entry name" value="Glyco_hydro_30_TIM-barrel"/>
</dbReference>
<dbReference type="InterPro" id="IPR001139">
    <property type="entry name" value="Glyco_hydro_30"/>
</dbReference>
<name>A0ABQ6MJH2_9STRA</name>
<comment type="similarity">
    <text evidence="1">Belongs to the glycosyl hydrolase 30 family.</text>
</comment>
<evidence type="ECO:0000313" key="6">
    <source>
        <dbReference type="EMBL" id="GMI27708.1"/>
    </source>
</evidence>
<feature type="region of interest" description="Disordered" evidence="4">
    <location>
        <begin position="378"/>
        <end position="407"/>
    </location>
</feature>
<protein>
    <recommendedName>
        <fullName evidence="5">Glycosyl hydrolase family 30 TIM-barrel domain-containing protein</fullName>
    </recommendedName>
</protein>
<dbReference type="PANTHER" id="PTHR11069:SF23">
    <property type="entry name" value="LYSOSOMAL ACID GLUCOSYLCERAMIDASE"/>
    <property type="match status" value="1"/>
</dbReference>
<keyword evidence="2" id="KW-0732">Signal</keyword>
<evidence type="ECO:0000256" key="1">
    <source>
        <dbReference type="ARBA" id="ARBA00005382"/>
    </source>
</evidence>
<dbReference type="SUPFAM" id="SSF50370">
    <property type="entry name" value="Ricin B-like lectins"/>
    <property type="match status" value="1"/>
</dbReference>
<dbReference type="PANTHER" id="PTHR11069">
    <property type="entry name" value="GLUCOSYLCERAMIDASE"/>
    <property type="match status" value="1"/>
</dbReference>
<keyword evidence="7" id="KW-1185">Reference proteome</keyword>
<dbReference type="Proteomes" id="UP001165060">
    <property type="component" value="Unassembled WGS sequence"/>
</dbReference>